<dbReference type="HOGENOM" id="CLU_1373550_0_0_1"/>
<sequence>LIKMMPQIWMDNDNADAILLPKSARKAISESAGKKSVLTKLENVILSHKSHPTLLKDSNTKWPKSSICKETPQKQHRQQLQEKSYAGQSIEGGLWKAAELSAANNLNVRSADTNDSLDLFDCIQFPTQKCLRNCQKPISPNWMEPLLSEQLIDKLLNNTLAGDELRVPDIPAYPDLDQDEFALKSLTDKLNESVEKSTEVFEVMLPPVLYDIDFDEEPFKF</sequence>
<gene>
    <name evidence="2" type="primary">Dgri\GH10981</name>
    <name evidence="2" type="ORF">Dgri_GH10981</name>
</gene>
<dbReference type="PhylomeDB" id="B4K381"/>
<dbReference type="AlphaFoldDB" id="B4K381"/>
<dbReference type="EMBL" id="CH921141">
    <property type="protein sequence ID" value="EDW04950.1"/>
    <property type="molecule type" value="Genomic_DNA"/>
</dbReference>
<dbReference type="Proteomes" id="UP000001070">
    <property type="component" value="Unassembled WGS sequence"/>
</dbReference>
<dbReference type="OMA" id="CIQFPTQ"/>
<feature type="region of interest" description="Disordered" evidence="1">
    <location>
        <begin position="60"/>
        <end position="79"/>
    </location>
</feature>
<organism evidence="3">
    <name type="scientific">Drosophila grimshawi</name>
    <name type="common">Hawaiian fruit fly</name>
    <name type="synonym">Idiomyia grimshawi</name>
    <dbReference type="NCBI Taxonomy" id="7222"/>
    <lineage>
        <taxon>Eukaryota</taxon>
        <taxon>Metazoa</taxon>
        <taxon>Ecdysozoa</taxon>
        <taxon>Arthropoda</taxon>
        <taxon>Hexapoda</taxon>
        <taxon>Insecta</taxon>
        <taxon>Pterygota</taxon>
        <taxon>Neoptera</taxon>
        <taxon>Endopterygota</taxon>
        <taxon>Diptera</taxon>
        <taxon>Brachycera</taxon>
        <taxon>Muscomorpha</taxon>
        <taxon>Ephydroidea</taxon>
        <taxon>Drosophilidae</taxon>
        <taxon>Drosophila</taxon>
        <taxon>Hawaiian Drosophila</taxon>
    </lineage>
</organism>
<feature type="non-terminal residue" evidence="2">
    <location>
        <position position="1"/>
    </location>
</feature>
<keyword evidence="3" id="KW-1185">Reference proteome</keyword>
<evidence type="ECO:0000256" key="1">
    <source>
        <dbReference type="SAM" id="MobiDB-lite"/>
    </source>
</evidence>
<dbReference type="OrthoDB" id="7858638at2759"/>
<evidence type="ECO:0000313" key="2">
    <source>
        <dbReference type="EMBL" id="EDW04950.1"/>
    </source>
</evidence>
<evidence type="ECO:0000313" key="3">
    <source>
        <dbReference type="Proteomes" id="UP000001070"/>
    </source>
</evidence>
<protein>
    <submittedName>
        <fullName evidence="2">GH10981</fullName>
    </submittedName>
</protein>
<proteinExistence type="predicted"/>
<accession>B4K381</accession>
<reference evidence="2 3" key="1">
    <citation type="journal article" date="2007" name="Nature">
        <title>Evolution of genes and genomes on the Drosophila phylogeny.</title>
        <authorList>
            <consortium name="Drosophila 12 Genomes Consortium"/>
            <person name="Clark A.G."/>
            <person name="Eisen M.B."/>
            <person name="Smith D.R."/>
            <person name="Bergman C.M."/>
            <person name="Oliver B."/>
            <person name="Markow T.A."/>
            <person name="Kaufman T.C."/>
            <person name="Kellis M."/>
            <person name="Gelbart W."/>
            <person name="Iyer V.N."/>
            <person name="Pollard D.A."/>
            <person name="Sackton T.B."/>
            <person name="Larracuente A.M."/>
            <person name="Singh N.D."/>
            <person name="Abad J.P."/>
            <person name="Abt D.N."/>
            <person name="Adryan B."/>
            <person name="Aguade M."/>
            <person name="Akashi H."/>
            <person name="Anderson W.W."/>
            <person name="Aquadro C.F."/>
            <person name="Ardell D.H."/>
            <person name="Arguello R."/>
            <person name="Artieri C.G."/>
            <person name="Barbash D.A."/>
            <person name="Barker D."/>
            <person name="Barsanti P."/>
            <person name="Batterham P."/>
            <person name="Batzoglou S."/>
            <person name="Begun D."/>
            <person name="Bhutkar A."/>
            <person name="Blanco E."/>
            <person name="Bosak S.A."/>
            <person name="Bradley R.K."/>
            <person name="Brand A.D."/>
            <person name="Brent M.R."/>
            <person name="Brooks A.N."/>
            <person name="Brown R.H."/>
            <person name="Butlin R.K."/>
            <person name="Caggese C."/>
            <person name="Calvi B.R."/>
            <person name="Bernardo de Carvalho A."/>
            <person name="Caspi A."/>
            <person name="Castrezana S."/>
            <person name="Celniker S.E."/>
            <person name="Chang J.L."/>
            <person name="Chapple C."/>
            <person name="Chatterji S."/>
            <person name="Chinwalla A."/>
            <person name="Civetta A."/>
            <person name="Clifton S.W."/>
            <person name="Comeron J.M."/>
            <person name="Costello J.C."/>
            <person name="Coyne J.A."/>
            <person name="Daub J."/>
            <person name="David R.G."/>
            <person name="Delcher A.L."/>
            <person name="Delehaunty K."/>
            <person name="Do C.B."/>
            <person name="Ebling H."/>
            <person name="Edwards K."/>
            <person name="Eickbush T."/>
            <person name="Evans J.D."/>
            <person name="Filipski A."/>
            <person name="Findeiss S."/>
            <person name="Freyhult E."/>
            <person name="Fulton L."/>
            <person name="Fulton R."/>
            <person name="Garcia A.C."/>
            <person name="Gardiner A."/>
            <person name="Garfield D.A."/>
            <person name="Garvin B.E."/>
            <person name="Gibson G."/>
            <person name="Gilbert D."/>
            <person name="Gnerre S."/>
            <person name="Godfrey J."/>
            <person name="Good R."/>
            <person name="Gotea V."/>
            <person name="Gravely B."/>
            <person name="Greenberg A.J."/>
            <person name="Griffiths-Jones S."/>
            <person name="Gross S."/>
            <person name="Guigo R."/>
            <person name="Gustafson E.A."/>
            <person name="Haerty W."/>
            <person name="Hahn M.W."/>
            <person name="Halligan D.L."/>
            <person name="Halpern A.L."/>
            <person name="Halter G.M."/>
            <person name="Han M.V."/>
            <person name="Heger A."/>
            <person name="Hillier L."/>
            <person name="Hinrichs A.S."/>
            <person name="Holmes I."/>
            <person name="Hoskins R.A."/>
            <person name="Hubisz M.J."/>
            <person name="Hultmark D."/>
            <person name="Huntley M.A."/>
            <person name="Jaffe D.B."/>
            <person name="Jagadeeshan S."/>
            <person name="Jeck W.R."/>
            <person name="Johnson J."/>
            <person name="Jones C.D."/>
            <person name="Jordan W.C."/>
            <person name="Karpen G.H."/>
            <person name="Kataoka E."/>
            <person name="Keightley P.D."/>
            <person name="Kheradpour P."/>
            <person name="Kirkness E.F."/>
            <person name="Koerich L.B."/>
            <person name="Kristiansen K."/>
            <person name="Kudrna D."/>
            <person name="Kulathinal R.J."/>
            <person name="Kumar S."/>
            <person name="Kwok R."/>
            <person name="Lander E."/>
            <person name="Langley C.H."/>
            <person name="Lapoint R."/>
            <person name="Lazzaro B.P."/>
            <person name="Lee S.J."/>
            <person name="Levesque L."/>
            <person name="Li R."/>
            <person name="Lin C.F."/>
            <person name="Lin M.F."/>
            <person name="Lindblad-Toh K."/>
            <person name="Llopart A."/>
            <person name="Long M."/>
            <person name="Low L."/>
            <person name="Lozovsky E."/>
            <person name="Lu J."/>
            <person name="Luo M."/>
            <person name="Machado C.A."/>
            <person name="Makalowski W."/>
            <person name="Marzo M."/>
            <person name="Matsuda M."/>
            <person name="Matzkin L."/>
            <person name="McAllister B."/>
            <person name="McBride C.S."/>
            <person name="McKernan B."/>
            <person name="McKernan K."/>
            <person name="Mendez-Lago M."/>
            <person name="Minx P."/>
            <person name="Mollenhauer M.U."/>
            <person name="Montooth K."/>
            <person name="Mount S.M."/>
            <person name="Mu X."/>
            <person name="Myers E."/>
            <person name="Negre B."/>
            <person name="Newfeld S."/>
            <person name="Nielsen R."/>
            <person name="Noor M.A."/>
            <person name="O'Grady P."/>
            <person name="Pachter L."/>
            <person name="Papaceit M."/>
            <person name="Parisi M.J."/>
            <person name="Parisi M."/>
            <person name="Parts L."/>
            <person name="Pedersen J.S."/>
            <person name="Pesole G."/>
            <person name="Phillippy A.M."/>
            <person name="Ponting C.P."/>
            <person name="Pop M."/>
            <person name="Porcelli D."/>
            <person name="Powell J.R."/>
            <person name="Prohaska S."/>
            <person name="Pruitt K."/>
            <person name="Puig M."/>
            <person name="Quesneville H."/>
            <person name="Ram K.R."/>
            <person name="Rand D."/>
            <person name="Rasmussen M.D."/>
            <person name="Reed L.K."/>
            <person name="Reenan R."/>
            <person name="Reily A."/>
            <person name="Remington K.A."/>
            <person name="Rieger T.T."/>
            <person name="Ritchie M.G."/>
            <person name="Robin C."/>
            <person name="Rogers Y.H."/>
            <person name="Rohde C."/>
            <person name="Rozas J."/>
            <person name="Rubenfield M.J."/>
            <person name="Ruiz A."/>
            <person name="Russo S."/>
            <person name="Salzberg S.L."/>
            <person name="Sanchez-Gracia A."/>
            <person name="Saranga D.J."/>
            <person name="Sato H."/>
            <person name="Schaeffer S.W."/>
            <person name="Schatz M.C."/>
            <person name="Schlenke T."/>
            <person name="Schwartz R."/>
            <person name="Segarra C."/>
            <person name="Singh R.S."/>
            <person name="Sirot L."/>
            <person name="Sirota M."/>
            <person name="Sisneros N.B."/>
            <person name="Smith C.D."/>
            <person name="Smith T.F."/>
            <person name="Spieth J."/>
            <person name="Stage D.E."/>
            <person name="Stark A."/>
            <person name="Stephan W."/>
            <person name="Strausberg R.L."/>
            <person name="Strempel S."/>
            <person name="Sturgill D."/>
            <person name="Sutton G."/>
            <person name="Sutton G.G."/>
            <person name="Tao W."/>
            <person name="Teichmann S."/>
            <person name="Tobari Y.N."/>
            <person name="Tomimura Y."/>
            <person name="Tsolas J.M."/>
            <person name="Valente V.L."/>
            <person name="Venter E."/>
            <person name="Venter J.C."/>
            <person name="Vicario S."/>
            <person name="Vieira F.G."/>
            <person name="Vilella A.J."/>
            <person name="Villasante A."/>
            <person name="Walenz B."/>
            <person name="Wang J."/>
            <person name="Wasserman M."/>
            <person name="Watts T."/>
            <person name="Wilson D."/>
            <person name="Wilson R.K."/>
            <person name="Wing R.A."/>
            <person name="Wolfner M.F."/>
            <person name="Wong A."/>
            <person name="Wong G.K."/>
            <person name="Wu C.I."/>
            <person name="Wu G."/>
            <person name="Yamamoto D."/>
            <person name="Yang H.P."/>
            <person name="Yang S.P."/>
            <person name="Yorke J.A."/>
            <person name="Yoshida K."/>
            <person name="Zdobnov E."/>
            <person name="Zhang P."/>
            <person name="Zhang Y."/>
            <person name="Zimin A.V."/>
            <person name="Baldwin J."/>
            <person name="Abdouelleil A."/>
            <person name="Abdulkadir J."/>
            <person name="Abebe A."/>
            <person name="Abera B."/>
            <person name="Abreu J."/>
            <person name="Acer S.C."/>
            <person name="Aftuck L."/>
            <person name="Alexander A."/>
            <person name="An P."/>
            <person name="Anderson E."/>
            <person name="Anderson S."/>
            <person name="Arachi H."/>
            <person name="Azer M."/>
            <person name="Bachantsang P."/>
            <person name="Barry A."/>
            <person name="Bayul T."/>
            <person name="Berlin A."/>
            <person name="Bessette D."/>
            <person name="Bloom T."/>
            <person name="Blye J."/>
            <person name="Boguslavskiy L."/>
            <person name="Bonnet C."/>
            <person name="Boukhgalter B."/>
            <person name="Bourzgui I."/>
            <person name="Brown A."/>
            <person name="Cahill P."/>
            <person name="Channer S."/>
            <person name="Cheshatsang Y."/>
            <person name="Chuda L."/>
            <person name="Citroen M."/>
            <person name="Collymore A."/>
            <person name="Cooke P."/>
            <person name="Costello M."/>
            <person name="D'Aco K."/>
            <person name="Daza R."/>
            <person name="De Haan G."/>
            <person name="DeGray S."/>
            <person name="DeMaso C."/>
            <person name="Dhargay N."/>
            <person name="Dooley K."/>
            <person name="Dooley E."/>
            <person name="Doricent M."/>
            <person name="Dorje P."/>
            <person name="Dorjee K."/>
            <person name="Dupes A."/>
            <person name="Elong R."/>
            <person name="Falk J."/>
            <person name="Farina A."/>
            <person name="Faro S."/>
            <person name="Ferguson D."/>
            <person name="Fisher S."/>
            <person name="Foley C.D."/>
            <person name="Franke A."/>
            <person name="Friedrich D."/>
            <person name="Gadbois L."/>
            <person name="Gearin G."/>
            <person name="Gearin C.R."/>
            <person name="Giannoukos G."/>
            <person name="Goode T."/>
            <person name="Graham J."/>
            <person name="Grandbois E."/>
            <person name="Grewal S."/>
            <person name="Gyaltsen K."/>
            <person name="Hafez N."/>
            <person name="Hagos B."/>
            <person name="Hall J."/>
            <person name="Henson C."/>
            <person name="Hollinger A."/>
            <person name="Honan T."/>
            <person name="Huard M.D."/>
            <person name="Hughes L."/>
            <person name="Hurhula B."/>
            <person name="Husby M.E."/>
            <person name="Kamat A."/>
            <person name="Kanga B."/>
            <person name="Kashin S."/>
            <person name="Khazanovich D."/>
            <person name="Kisner P."/>
            <person name="Lance K."/>
            <person name="Lara M."/>
            <person name="Lee W."/>
            <person name="Lennon N."/>
            <person name="Letendre F."/>
            <person name="LeVine R."/>
            <person name="Lipovsky A."/>
            <person name="Liu X."/>
            <person name="Liu J."/>
            <person name="Liu S."/>
            <person name="Lokyitsang T."/>
            <person name="Lokyitsang Y."/>
            <person name="Lubonja R."/>
            <person name="Lui A."/>
            <person name="MacDonald P."/>
            <person name="Magnisalis V."/>
            <person name="Maru K."/>
            <person name="Matthews C."/>
            <person name="McCusker W."/>
            <person name="McDonough S."/>
            <person name="Mehta T."/>
            <person name="Meldrim J."/>
            <person name="Meneus L."/>
            <person name="Mihai O."/>
            <person name="Mihalev A."/>
            <person name="Mihova T."/>
            <person name="Mittelman R."/>
            <person name="Mlenga V."/>
            <person name="Montmayeur A."/>
            <person name="Mulrain L."/>
            <person name="Navidi A."/>
            <person name="Naylor J."/>
            <person name="Negash T."/>
            <person name="Nguyen T."/>
            <person name="Nguyen N."/>
            <person name="Nicol R."/>
            <person name="Norbu C."/>
            <person name="Norbu N."/>
            <person name="Novod N."/>
            <person name="O'Neill B."/>
            <person name="Osman S."/>
            <person name="Markiewicz E."/>
            <person name="Oyono O.L."/>
            <person name="Patti C."/>
            <person name="Phunkhang P."/>
            <person name="Pierre F."/>
            <person name="Priest M."/>
            <person name="Raghuraman S."/>
            <person name="Rege F."/>
            <person name="Reyes R."/>
            <person name="Rise C."/>
            <person name="Rogov P."/>
            <person name="Ross K."/>
            <person name="Ryan E."/>
            <person name="Settipalli S."/>
            <person name="Shea T."/>
            <person name="Sherpa N."/>
            <person name="Shi L."/>
            <person name="Shih D."/>
            <person name="Sparrow T."/>
            <person name="Spaulding J."/>
            <person name="Stalker J."/>
            <person name="Stange-Thomann N."/>
            <person name="Stavropoulos S."/>
            <person name="Stone C."/>
            <person name="Strader C."/>
            <person name="Tesfaye S."/>
            <person name="Thomson T."/>
            <person name="Thoulutsang Y."/>
            <person name="Thoulutsang D."/>
            <person name="Topham K."/>
            <person name="Topping I."/>
            <person name="Tsamla T."/>
            <person name="Vassiliev H."/>
            <person name="Vo A."/>
            <person name="Wangchuk T."/>
            <person name="Wangdi T."/>
            <person name="Weiand M."/>
            <person name="Wilkinson J."/>
            <person name="Wilson A."/>
            <person name="Yadav S."/>
            <person name="Young G."/>
            <person name="Yu Q."/>
            <person name="Zembek L."/>
            <person name="Zhong D."/>
            <person name="Zimmer A."/>
            <person name="Zwirko Z."/>
            <person name="Jaffe D.B."/>
            <person name="Alvarez P."/>
            <person name="Brockman W."/>
            <person name="Butler J."/>
            <person name="Chin C."/>
            <person name="Gnerre S."/>
            <person name="Grabherr M."/>
            <person name="Kleber M."/>
            <person name="Mauceli E."/>
            <person name="MacCallum I."/>
        </authorList>
    </citation>
    <scope>NUCLEOTIDE SEQUENCE [LARGE SCALE GENOMIC DNA]</scope>
    <source>
        <strain evidence="3">Tucson 15287-2541.00</strain>
    </source>
</reference>
<dbReference type="eggNOG" id="ENOG502THTT">
    <property type="taxonomic scope" value="Eukaryota"/>
</dbReference>
<dbReference type="FunCoup" id="B4K381">
    <property type="interactions" value="92"/>
</dbReference>
<dbReference type="InParanoid" id="B4K381"/>
<dbReference type="STRING" id="7222.B4K381"/>
<name>B4K381_DROGR</name>